<dbReference type="InterPro" id="IPR011234">
    <property type="entry name" value="Fumarylacetoacetase-like_C"/>
</dbReference>
<comment type="similarity">
    <text evidence="1">Belongs to the FAH family.</text>
</comment>
<dbReference type="GO" id="GO:0019752">
    <property type="term" value="P:carboxylic acid metabolic process"/>
    <property type="evidence" value="ECO:0007669"/>
    <property type="project" value="UniProtKB-ARBA"/>
</dbReference>
<dbReference type="EMBL" id="JADGJQ010000085">
    <property type="protein sequence ID" value="KAJ3171752.1"/>
    <property type="molecule type" value="Genomic_DNA"/>
</dbReference>
<proteinExistence type="inferred from homology"/>
<name>A0AAD5TD02_9FUNG</name>
<evidence type="ECO:0000313" key="5">
    <source>
        <dbReference type="Proteomes" id="UP001212152"/>
    </source>
</evidence>
<dbReference type="SUPFAM" id="SSF56529">
    <property type="entry name" value="FAH"/>
    <property type="match status" value="1"/>
</dbReference>
<reference evidence="4" key="1">
    <citation type="submission" date="2020-05" db="EMBL/GenBank/DDBJ databases">
        <title>Phylogenomic resolution of chytrid fungi.</title>
        <authorList>
            <person name="Stajich J.E."/>
            <person name="Amses K."/>
            <person name="Simmons R."/>
            <person name="Seto K."/>
            <person name="Myers J."/>
            <person name="Bonds A."/>
            <person name="Quandt C.A."/>
            <person name="Barry K."/>
            <person name="Liu P."/>
            <person name="Grigoriev I."/>
            <person name="Longcore J.E."/>
            <person name="James T.Y."/>
        </authorList>
    </citation>
    <scope>NUCLEOTIDE SEQUENCE</scope>
    <source>
        <strain evidence="4">JEL0379</strain>
    </source>
</reference>
<keyword evidence="5" id="KW-1185">Reference proteome</keyword>
<accession>A0AAD5TD02</accession>
<dbReference type="PANTHER" id="PTHR11820:SF7">
    <property type="entry name" value="ACYLPYRUVASE FAHD1, MITOCHONDRIAL"/>
    <property type="match status" value="1"/>
</dbReference>
<evidence type="ECO:0000256" key="2">
    <source>
        <dbReference type="ARBA" id="ARBA00022723"/>
    </source>
</evidence>
<dbReference type="GO" id="GO:0005739">
    <property type="term" value="C:mitochondrion"/>
    <property type="evidence" value="ECO:0007669"/>
    <property type="project" value="TreeGrafter"/>
</dbReference>
<dbReference type="AlphaFoldDB" id="A0AAD5TD02"/>
<organism evidence="4 5">
    <name type="scientific">Geranomyces variabilis</name>
    <dbReference type="NCBI Taxonomy" id="109894"/>
    <lineage>
        <taxon>Eukaryota</taxon>
        <taxon>Fungi</taxon>
        <taxon>Fungi incertae sedis</taxon>
        <taxon>Chytridiomycota</taxon>
        <taxon>Chytridiomycota incertae sedis</taxon>
        <taxon>Chytridiomycetes</taxon>
        <taxon>Spizellomycetales</taxon>
        <taxon>Powellomycetaceae</taxon>
        <taxon>Geranomyces</taxon>
    </lineage>
</organism>
<evidence type="ECO:0000313" key="4">
    <source>
        <dbReference type="EMBL" id="KAJ3171752.1"/>
    </source>
</evidence>
<evidence type="ECO:0000259" key="3">
    <source>
        <dbReference type="Pfam" id="PF01557"/>
    </source>
</evidence>
<gene>
    <name evidence="4" type="ORF">HDU87_008294</name>
</gene>
<evidence type="ECO:0000256" key="1">
    <source>
        <dbReference type="ARBA" id="ARBA00010211"/>
    </source>
</evidence>
<dbReference type="PANTHER" id="PTHR11820">
    <property type="entry name" value="ACYLPYRUVASE"/>
    <property type="match status" value="1"/>
</dbReference>
<keyword evidence="2" id="KW-0479">Metal-binding</keyword>
<feature type="domain" description="Fumarylacetoacetase-like C-terminal" evidence="3">
    <location>
        <begin position="16"/>
        <end position="210"/>
    </location>
</feature>
<comment type="caution">
    <text evidence="4">The sequence shown here is derived from an EMBL/GenBank/DDBJ whole genome shotgun (WGS) entry which is preliminary data.</text>
</comment>
<sequence>MAAPLPLSQFAAFGKKIVCVGRNYAAHASELGNPIPIKAPLLFLKPSTSFLVPPKPFALPAPHVVHHEIELGVVIGKTASNVTAANAASYIGGYCLALDMTARDIQDSAKKSRGPWTLAKGLDGFLPVSSFLPKEAVKDPHNLRLFLKLDGNIVQDGSTKDMIFSIPRLIGYISKLMSLERGDVILTGTPAGVGPVQVGQVMEGALETVGSSKPLITLSVPVVERLPKFDINEA</sequence>
<dbReference type="Proteomes" id="UP001212152">
    <property type="component" value="Unassembled WGS sequence"/>
</dbReference>
<dbReference type="Gene3D" id="3.90.850.10">
    <property type="entry name" value="Fumarylacetoacetase-like, C-terminal domain"/>
    <property type="match status" value="1"/>
</dbReference>
<dbReference type="Pfam" id="PF01557">
    <property type="entry name" value="FAA_hydrolase"/>
    <property type="match status" value="1"/>
</dbReference>
<dbReference type="InterPro" id="IPR036663">
    <property type="entry name" value="Fumarylacetoacetase_C_sf"/>
</dbReference>
<dbReference type="GO" id="GO:0018773">
    <property type="term" value="F:acetylpyruvate hydrolase activity"/>
    <property type="evidence" value="ECO:0007669"/>
    <property type="project" value="TreeGrafter"/>
</dbReference>
<protein>
    <recommendedName>
        <fullName evidence="3">Fumarylacetoacetase-like C-terminal domain-containing protein</fullName>
    </recommendedName>
</protein>
<dbReference type="GO" id="GO:0046872">
    <property type="term" value="F:metal ion binding"/>
    <property type="evidence" value="ECO:0007669"/>
    <property type="project" value="UniProtKB-KW"/>
</dbReference>
<dbReference type="FunFam" id="3.90.850.10:FF:000003">
    <property type="entry name" value="Fumarylacetoacetate hydrolase domain-containing 1"/>
    <property type="match status" value="1"/>
</dbReference>